<keyword evidence="2" id="KW-0812">Transmembrane</keyword>
<dbReference type="SUPFAM" id="SSF56954">
    <property type="entry name" value="Outer membrane efflux proteins (OEP)"/>
    <property type="match status" value="1"/>
</dbReference>
<dbReference type="InterPro" id="IPR010131">
    <property type="entry name" value="MdtP/NodT-like"/>
</dbReference>
<sequence length="518" mass="55306">MSSDRIVPICVGTPSTRRETSRRPVRCRASHIAVLLLCATALSGCAVGPDYVVPGIELPTAWRNARPPKTPPAVPQLSEWWRRLNDQLLNRLIEEAVASNLDVASAKARIREARATRRQAIGALFPTLDGSGSATRNQVSASSTSGGSAITTYNQFQAGFDSSWELDIFGANRRNVEATTYGVDVAEDDLRATLLTLIGDVTSYYAQARGYQARIALARRTAASQRETAALTQRKFDAGSSSAVDVAKAAAQAASTEANIPTFEISYAESVHRLGVLLGREPSALSPLLAGVKPIPAPRLPLPKGIPADVLVMRPDVRKAERQLAQYTALIGKAEAALYPSVSLTGSVSTTALKIGDLGKNSTIGWSIGPSLSVPIFNGGQLRAAVEISEAQRDQYYVAWRAAVLSALEDVENAIVSLSQQRKRIGNLSESARRYAEAARLSRSLYETGSSSFLDVLDAERSLYTAEDSLLDTRVSVATSYIALAKGLGGGWDGMIDSSVPEVVDLNTGPHLAGARLR</sequence>
<dbReference type="PANTHER" id="PTHR30203">
    <property type="entry name" value="OUTER MEMBRANE CATION EFFLUX PROTEIN"/>
    <property type="match status" value="1"/>
</dbReference>
<protein>
    <submittedName>
        <fullName evidence="3">RND efflux system, outer membrane lipoprotein, NodT</fullName>
    </submittedName>
</protein>
<dbReference type="Gene3D" id="2.20.200.10">
    <property type="entry name" value="Outer membrane efflux proteins (OEP)"/>
    <property type="match status" value="1"/>
</dbReference>
<dbReference type="EMBL" id="CP000250">
    <property type="protein sequence ID" value="ABD06945.1"/>
    <property type="molecule type" value="Genomic_DNA"/>
</dbReference>
<evidence type="ECO:0000313" key="3">
    <source>
        <dbReference type="EMBL" id="ABD06945.1"/>
    </source>
</evidence>
<proteinExistence type="inferred from homology"/>
<keyword evidence="2 3" id="KW-0449">Lipoprotein</keyword>
<comment type="similarity">
    <text evidence="1 2">Belongs to the outer membrane factor (OMF) (TC 1.B.17) family.</text>
</comment>
<keyword evidence="2" id="KW-1134">Transmembrane beta strand</keyword>
<keyword evidence="2" id="KW-0472">Membrane</keyword>
<dbReference type="eggNOG" id="COG1538">
    <property type="taxonomic scope" value="Bacteria"/>
</dbReference>
<dbReference type="HOGENOM" id="CLU_012817_13_0_5"/>
<dbReference type="STRING" id="316058.RPB_2240"/>
<dbReference type="Gene3D" id="1.20.1600.10">
    <property type="entry name" value="Outer membrane efflux proteins (OEP)"/>
    <property type="match status" value="1"/>
</dbReference>
<evidence type="ECO:0000256" key="2">
    <source>
        <dbReference type="RuleBase" id="RU362097"/>
    </source>
</evidence>
<dbReference type="NCBIfam" id="TIGR01845">
    <property type="entry name" value="outer_NodT"/>
    <property type="match status" value="1"/>
</dbReference>
<gene>
    <name evidence="3" type="ordered locus">RPB_2240</name>
</gene>
<comment type="subcellular location">
    <subcellularLocation>
        <location evidence="2">Cell membrane</location>
        <topology evidence="2">Lipid-anchor</topology>
    </subcellularLocation>
</comment>
<evidence type="ECO:0000256" key="1">
    <source>
        <dbReference type="ARBA" id="ARBA00007613"/>
    </source>
</evidence>
<keyword evidence="4" id="KW-1185">Reference proteome</keyword>
<dbReference type="RefSeq" id="WP_011441132.1">
    <property type="nucleotide sequence ID" value="NC_007778.1"/>
</dbReference>
<dbReference type="KEGG" id="rpb:RPB_2240"/>
<dbReference type="PANTHER" id="PTHR30203:SF25">
    <property type="entry name" value="OUTER MEMBRANE PROTEIN-RELATED"/>
    <property type="match status" value="1"/>
</dbReference>
<dbReference type="Pfam" id="PF02321">
    <property type="entry name" value="OEP"/>
    <property type="match status" value="2"/>
</dbReference>
<dbReference type="InterPro" id="IPR003423">
    <property type="entry name" value="OMP_efflux"/>
</dbReference>
<reference evidence="3 4" key="1">
    <citation type="submission" date="2006-01" db="EMBL/GenBank/DDBJ databases">
        <title>Complete sequence of Rhodopseudomonas palustris HaA2.</title>
        <authorList>
            <consortium name="US DOE Joint Genome Institute"/>
            <person name="Copeland A."/>
            <person name="Lucas S."/>
            <person name="Lapidus A."/>
            <person name="Barry K."/>
            <person name="Detter J.C."/>
            <person name="Glavina T."/>
            <person name="Hammon N."/>
            <person name="Israni S."/>
            <person name="Pitluck S."/>
            <person name="Chain P."/>
            <person name="Malfatti S."/>
            <person name="Shin M."/>
            <person name="Vergez L."/>
            <person name="Schmutz J."/>
            <person name="Larimer F."/>
            <person name="Land M."/>
            <person name="Hauser L."/>
            <person name="Pelletier D.A."/>
            <person name="Kyrpides N."/>
            <person name="Anderson I."/>
            <person name="Oda Y."/>
            <person name="Harwood C.S."/>
            <person name="Richardson P."/>
        </authorList>
    </citation>
    <scope>NUCLEOTIDE SEQUENCE [LARGE SCALE GENOMIC DNA]</scope>
    <source>
        <strain evidence="3 4">HaA2</strain>
    </source>
</reference>
<name>Q2IXW5_RHOP2</name>
<evidence type="ECO:0000313" key="4">
    <source>
        <dbReference type="Proteomes" id="UP000008809"/>
    </source>
</evidence>
<dbReference type="Proteomes" id="UP000008809">
    <property type="component" value="Chromosome"/>
</dbReference>
<organism evidence="3 4">
    <name type="scientific">Rhodopseudomonas palustris (strain HaA2)</name>
    <dbReference type="NCBI Taxonomy" id="316058"/>
    <lineage>
        <taxon>Bacteria</taxon>
        <taxon>Pseudomonadati</taxon>
        <taxon>Pseudomonadota</taxon>
        <taxon>Alphaproteobacteria</taxon>
        <taxon>Hyphomicrobiales</taxon>
        <taxon>Nitrobacteraceae</taxon>
        <taxon>Rhodopseudomonas</taxon>
    </lineage>
</organism>
<dbReference type="GO" id="GO:0015562">
    <property type="term" value="F:efflux transmembrane transporter activity"/>
    <property type="evidence" value="ECO:0007669"/>
    <property type="project" value="InterPro"/>
</dbReference>
<accession>Q2IXW5</accession>
<keyword evidence="2" id="KW-0564">Palmitate</keyword>
<dbReference type="GO" id="GO:0005886">
    <property type="term" value="C:plasma membrane"/>
    <property type="evidence" value="ECO:0007669"/>
    <property type="project" value="UniProtKB-SubCell"/>
</dbReference>
<dbReference type="AlphaFoldDB" id="Q2IXW5"/>
<dbReference type="OrthoDB" id="7181739at2"/>